<dbReference type="EMBL" id="BAAAPH010000003">
    <property type="protein sequence ID" value="GAA1557583.1"/>
    <property type="molecule type" value="Genomic_DNA"/>
</dbReference>
<evidence type="ECO:0000256" key="1">
    <source>
        <dbReference type="SAM" id="MobiDB-lite"/>
    </source>
</evidence>
<dbReference type="Proteomes" id="UP001501705">
    <property type="component" value="Unassembled WGS sequence"/>
</dbReference>
<gene>
    <name evidence="2" type="ORF">GCM10009804_12970</name>
</gene>
<evidence type="ECO:0000313" key="2">
    <source>
        <dbReference type="EMBL" id="GAA1557583.1"/>
    </source>
</evidence>
<sequence length="94" mass="9739">MNTSTSDAPEDELAGEPLGEPAVERSDGLADQSPDELVVERLDDPLDAVRSSGSTVVPRTGPYWVSASVMPARIVCLPPCQLVSAARSCGSSPA</sequence>
<name>A0ABP4N834_9ACTN</name>
<accession>A0ABP4N834</accession>
<comment type="caution">
    <text evidence="2">The sequence shown here is derived from an EMBL/GenBank/DDBJ whole genome shotgun (WGS) entry which is preliminary data.</text>
</comment>
<evidence type="ECO:0000313" key="3">
    <source>
        <dbReference type="Proteomes" id="UP001501705"/>
    </source>
</evidence>
<feature type="region of interest" description="Disordered" evidence="1">
    <location>
        <begin position="1"/>
        <end position="34"/>
    </location>
</feature>
<proteinExistence type="predicted"/>
<reference evidence="3" key="1">
    <citation type="journal article" date="2019" name="Int. J. Syst. Evol. Microbiol.">
        <title>The Global Catalogue of Microorganisms (GCM) 10K type strain sequencing project: providing services to taxonomists for standard genome sequencing and annotation.</title>
        <authorList>
            <consortium name="The Broad Institute Genomics Platform"/>
            <consortium name="The Broad Institute Genome Sequencing Center for Infectious Disease"/>
            <person name="Wu L."/>
            <person name="Ma J."/>
        </authorList>
    </citation>
    <scope>NUCLEOTIDE SEQUENCE [LARGE SCALE GENOMIC DNA]</scope>
    <source>
        <strain evidence="3">JCM 15572</strain>
    </source>
</reference>
<keyword evidence="3" id="KW-1185">Reference proteome</keyword>
<protein>
    <submittedName>
        <fullName evidence="2">Uncharacterized protein</fullName>
    </submittedName>
</protein>
<organism evidence="2 3">
    <name type="scientific">Kribbella hippodromi</name>
    <dbReference type="NCBI Taxonomy" id="434347"/>
    <lineage>
        <taxon>Bacteria</taxon>
        <taxon>Bacillati</taxon>
        <taxon>Actinomycetota</taxon>
        <taxon>Actinomycetes</taxon>
        <taxon>Propionibacteriales</taxon>
        <taxon>Kribbellaceae</taxon>
        <taxon>Kribbella</taxon>
    </lineage>
</organism>